<evidence type="ECO:0000256" key="3">
    <source>
        <dbReference type="SAM" id="MobiDB-lite"/>
    </source>
</evidence>
<dbReference type="PANTHER" id="PTHR12121">
    <property type="entry name" value="CARBON CATABOLITE REPRESSOR PROTEIN 4"/>
    <property type="match status" value="1"/>
</dbReference>
<evidence type="ECO:0000256" key="1">
    <source>
        <dbReference type="ARBA" id="ARBA00010774"/>
    </source>
</evidence>
<feature type="region of interest" description="Disordered" evidence="3">
    <location>
        <begin position="64"/>
        <end position="86"/>
    </location>
</feature>
<dbReference type="PANTHER" id="PTHR12121:SF45">
    <property type="entry name" value="NOCTURNIN"/>
    <property type="match status" value="1"/>
</dbReference>
<evidence type="ECO:0000313" key="5">
    <source>
        <dbReference type="Proteomes" id="UP001054857"/>
    </source>
</evidence>
<keyword evidence="2" id="KW-0378">Hydrolase</keyword>
<dbReference type="GO" id="GO:0000175">
    <property type="term" value="F:3'-5'-RNA exonuclease activity"/>
    <property type="evidence" value="ECO:0007669"/>
    <property type="project" value="TreeGrafter"/>
</dbReference>
<gene>
    <name evidence="4" type="ORF">Agub_g5888</name>
</gene>
<feature type="compositionally biased region" description="Pro residues" evidence="3">
    <location>
        <begin position="187"/>
        <end position="196"/>
    </location>
</feature>
<feature type="region of interest" description="Disordered" evidence="3">
    <location>
        <begin position="99"/>
        <end position="123"/>
    </location>
</feature>
<dbReference type="InterPro" id="IPR050410">
    <property type="entry name" value="CCR4/nocturin_mRNA_transcr"/>
</dbReference>
<feature type="compositionally biased region" description="Low complexity" evidence="3">
    <location>
        <begin position="252"/>
        <end position="270"/>
    </location>
</feature>
<comment type="caution">
    <text evidence="4">The sequence shown here is derived from an EMBL/GenBank/DDBJ whole genome shotgun (WGS) entry which is preliminary data.</text>
</comment>
<dbReference type="AlphaFoldDB" id="A0AAD3DMI6"/>
<accession>A0AAD3DMI6</accession>
<proteinExistence type="inferred from homology"/>
<feature type="region of interest" description="Disordered" evidence="3">
    <location>
        <begin position="1"/>
        <end position="47"/>
    </location>
</feature>
<dbReference type="Proteomes" id="UP001054857">
    <property type="component" value="Unassembled WGS sequence"/>
</dbReference>
<organism evidence="4 5">
    <name type="scientific">Astrephomene gubernaculifera</name>
    <dbReference type="NCBI Taxonomy" id="47775"/>
    <lineage>
        <taxon>Eukaryota</taxon>
        <taxon>Viridiplantae</taxon>
        <taxon>Chlorophyta</taxon>
        <taxon>core chlorophytes</taxon>
        <taxon>Chlorophyceae</taxon>
        <taxon>CS clade</taxon>
        <taxon>Chlamydomonadales</taxon>
        <taxon>Astrephomenaceae</taxon>
        <taxon>Astrephomene</taxon>
    </lineage>
</organism>
<feature type="compositionally biased region" description="Low complexity" evidence="3">
    <location>
        <begin position="76"/>
        <end position="86"/>
    </location>
</feature>
<dbReference type="SUPFAM" id="SSF56219">
    <property type="entry name" value="DNase I-like"/>
    <property type="match status" value="1"/>
</dbReference>
<feature type="compositionally biased region" description="Low complexity" evidence="3">
    <location>
        <begin position="202"/>
        <end position="241"/>
    </location>
</feature>
<comment type="similarity">
    <text evidence="1">Belongs to the CCR4/nocturin family.</text>
</comment>
<feature type="compositionally biased region" description="Pro residues" evidence="3">
    <location>
        <begin position="105"/>
        <end position="120"/>
    </location>
</feature>
<feature type="compositionally biased region" description="Low complexity" evidence="3">
    <location>
        <begin position="25"/>
        <end position="47"/>
    </location>
</feature>
<dbReference type="GO" id="GO:0006139">
    <property type="term" value="P:nucleobase-containing compound metabolic process"/>
    <property type="evidence" value="ECO:0007669"/>
    <property type="project" value="UniProtKB-ARBA"/>
</dbReference>
<keyword evidence="5" id="KW-1185">Reference proteome</keyword>
<name>A0AAD3DMI6_9CHLO</name>
<evidence type="ECO:0008006" key="6">
    <source>
        <dbReference type="Google" id="ProtNLM"/>
    </source>
</evidence>
<protein>
    <recommendedName>
        <fullName evidence="6">Endonuclease/exonuclease/phosphatase domain-containing protein</fullName>
    </recommendedName>
</protein>
<sequence>QGLGQGQAGNGNSFDGAADSSDCNGSPGLAGLGASTAGAAEGEAAAADGVRGCPVVSPCSDANNNSSSCGGGGGSSHNTNGVSSSYGNGGSSSGCKAVVDGGLLAPPPHPHAASSAPPPGDAAAAGWPMGRGFCVPVLVTGDFNTMPDSKTCAAFRRHPLGLMSLWEQPPLEPSLAASCSGSDMDLPPLPSRPPQQPHQEHPQQQQQAQPQQQQQAQQQQPQQQQLSSQPQQPQSSAPLSHGEADTPPLQAPPAAQHPQHPQSASLASPSPTSPPPPAAAAAPPSCRGEFSTWKFRPKGESKRISDYIWFSGCGLLRPLQRWRMLTEEEIGPGALPSSSYASDHVSLCCEFEWDGEADPLEGAPACAAGGWGEQVEE</sequence>
<evidence type="ECO:0000313" key="4">
    <source>
        <dbReference type="EMBL" id="GFR44605.1"/>
    </source>
</evidence>
<feature type="non-terminal residue" evidence="4">
    <location>
        <position position="377"/>
    </location>
</feature>
<dbReference type="EMBL" id="BMAR01000008">
    <property type="protein sequence ID" value="GFR44605.1"/>
    <property type="molecule type" value="Genomic_DNA"/>
</dbReference>
<evidence type="ECO:0000256" key="2">
    <source>
        <dbReference type="ARBA" id="ARBA00022801"/>
    </source>
</evidence>
<feature type="region of interest" description="Disordered" evidence="3">
    <location>
        <begin position="173"/>
        <end position="293"/>
    </location>
</feature>
<feature type="non-terminal residue" evidence="4">
    <location>
        <position position="1"/>
    </location>
</feature>
<reference evidence="4 5" key="1">
    <citation type="journal article" date="2021" name="Sci. Rep.">
        <title>Genome sequencing of the multicellular alga Astrephomene provides insights into convergent evolution of germ-soma differentiation.</title>
        <authorList>
            <person name="Yamashita S."/>
            <person name="Yamamoto K."/>
            <person name="Matsuzaki R."/>
            <person name="Suzuki S."/>
            <person name="Yamaguchi H."/>
            <person name="Hirooka S."/>
            <person name="Minakuchi Y."/>
            <person name="Miyagishima S."/>
            <person name="Kawachi M."/>
            <person name="Toyoda A."/>
            <person name="Nozaki H."/>
        </authorList>
    </citation>
    <scope>NUCLEOTIDE SEQUENCE [LARGE SCALE GENOMIC DNA]</scope>
    <source>
        <strain evidence="4 5">NIES-4017</strain>
    </source>
</reference>
<dbReference type="InterPro" id="IPR036691">
    <property type="entry name" value="Endo/exonu/phosph_ase_sf"/>
</dbReference>
<dbReference type="Gene3D" id="3.60.10.10">
    <property type="entry name" value="Endonuclease/exonuclease/phosphatase"/>
    <property type="match status" value="1"/>
</dbReference>